<dbReference type="RefSeq" id="WP_122900056.1">
    <property type="nucleotide sequence ID" value="NZ_RHIB01000002.1"/>
</dbReference>
<proteinExistence type="inferred from homology"/>
<gene>
    <name evidence="11" type="ORF">EBO34_12220</name>
</gene>
<sequence length="167" mass="19197">MSVKKLLDERLEEVIIVISLAVMVLLIFYQIISRSLLGNSLSWTEETARYIHIWQIWISASFAVRMRRHIKVEMFKDLLPRSMQKGVELLSLLLWFFLAVVLAYVGTQVVYNMYLSGQTSPAMRIPMWIGYAAVPVGGVLMSIRLIQQMVWVFKAPPEPPEPTRGDL</sequence>
<dbReference type="Pfam" id="PF04290">
    <property type="entry name" value="DctQ"/>
    <property type="match status" value="1"/>
</dbReference>
<reference evidence="11 12" key="1">
    <citation type="submission" date="2018-10" db="EMBL/GenBank/DDBJ databases">
        <title>Bacillus Keqinensis sp. nov., a moderately halophilic bacterium isolated from a saline-alkaline lake.</title>
        <authorList>
            <person name="Wang H."/>
        </authorList>
    </citation>
    <scope>NUCLEOTIDE SEQUENCE [LARGE SCALE GENOMIC DNA]</scope>
    <source>
        <strain evidence="11 12">KQ-3</strain>
    </source>
</reference>
<evidence type="ECO:0000256" key="3">
    <source>
        <dbReference type="ARBA" id="ARBA00022475"/>
    </source>
</evidence>
<keyword evidence="3" id="KW-1003">Cell membrane</keyword>
<feature type="transmembrane region" description="Helical" evidence="9">
    <location>
        <begin position="125"/>
        <end position="146"/>
    </location>
</feature>
<keyword evidence="6 9" id="KW-1133">Transmembrane helix</keyword>
<dbReference type="OrthoDB" id="9815614at2"/>
<evidence type="ECO:0000256" key="9">
    <source>
        <dbReference type="SAM" id="Phobius"/>
    </source>
</evidence>
<feature type="transmembrane region" description="Helical" evidence="9">
    <location>
        <begin position="47"/>
        <end position="66"/>
    </location>
</feature>
<protein>
    <submittedName>
        <fullName evidence="11">TRAP transporter small permease</fullName>
    </submittedName>
</protein>
<keyword evidence="2" id="KW-0813">Transport</keyword>
<dbReference type="GO" id="GO:0005886">
    <property type="term" value="C:plasma membrane"/>
    <property type="evidence" value="ECO:0007669"/>
    <property type="project" value="UniProtKB-SubCell"/>
</dbReference>
<keyword evidence="7 9" id="KW-0472">Membrane</keyword>
<evidence type="ECO:0000256" key="1">
    <source>
        <dbReference type="ARBA" id="ARBA00004429"/>
    </source>
</evidence>
<feature type="domain" description="Tripartite ATP-independent periplasmic transporters DctQ component" evidence="10">
    <location>
        <begin position="23"/>
        <end position="151"/>
    </location>
</feature>
<evidence type="ECO:0000256" key="5">
    <source>
        <dbReference type="ARBA" id="ARBA00022692"/>
    </source>
</evidence>
<dbReference type="InterPro" id="IPR007387">
    <property type="entry name" value="TRAP_DctQ"/>
</dbReference>
<dbReference type="AlphaFoldDB" id="A0A3M7TRE5"/>
<accession>A0A3M7TRE5</accession>
<evidence type="ECO:0000256" key="4">
    <source>
        <dbReference type="ARBA" id="ARBA00022519"/>
    </source>
</evidence>
<dbReference type="Proteomes" id="UP000278746">
    <property type="component" value="Unassembled WGS sequence"/>
</dbReference>
<organism evidence="11 12">
    <name type="scientific">Alteribacter keqinensis</name>
    <dbReference type="NCBI Taxonomy" id="2483800"/>
    <lineage>
        <taxon>Bacteria</taxon>
        <taxon>Bacillati</taxon>
        <taxon>Bacillota</taxon>
        <taxon>Bacilli</taxon>
        <taxon>Bacillales</taxon>
        <taxon>Bacillaceae</taxon>
        <taxon>Alteribacter</taxon>
    </lineage>
</organism>
<evidence type="ECO:0000259" key="10">
    <source>
        <dbReference type="Pfam" id="PF04290"/>
    </source>
</evidence>
<comment type="subcellular location">
    <subcellularLocation>
        <location evidence="1">Cell inner membrane</location>
        <topology evidence="1">Multi-pass membrane protein</topology>
    </subcellularLocation>
</comment>
<keyword evidence="5 9" id="KW-0812">Transmembrane</keyword>
<evidence type="ECO:0000256" key="7">
    <source>
        <dbReference type="ARBA" id="ARBA00023136"/>
    </source>
</evidence>
<name>A0A3M7TRE5_9BACI</name>
<dbReference type="PANTHER" id="PTHR35011">
    <property type="entry name" value="2,3-DIKETO-L-GULONATE TRAP TRANSPORTER SMALL PERMEASE PROTEIN YIAM"/>
    <property type="match status" value="1"/>
</dbReference>
<dbReference type="GO" id="GO:0022857">
    <property type="term" value="F:transmembrane transporter activity"/>
    <property type="evidence" value="ECO:0007669"/>
    <property type="project" value="TreeGrafter"/>
</dbReference>
<keyword evidence="12" id="KW-1185">Reference proteome</keyword>
<comment type="caution">
    <text evidence="11">The sequence shown here is derived from an EMBL/GenBank/DDBJ whole genome shotgun (WGS) entry which is preliminary data.</text>
</comment>
<feature type="transmembrane region" description="Helical" evidence="9">
    <location>
        <begin position="14"/>
        <end position="32"/>
    </location>
</feature>
<evidence type="ECO:0000313" key="12">
    <source>
        <dbReference type="Proteomes" id="UP000278746"/>
    </source>
</evidence>
<dbReference type="InterPro" id="IPR055348">
    <property type="entry name" value="DctQ"/>
</dbReference>
<evidence type="ECO:0000256" key="6">
    <source>
        <dbReference type="ARBA" id="ARBA00022989"/>
    </source>
</evidence>
<dbReference type="EMBL" id="RHIB01000002">
    <property type="protein sequence ID" value="RNA68045.1"/>
    <property type="molecule type" value="Genomic_DNA"/>
</dbReference>
<comment type="similarity">
    <text evidence="8">Belongs to the TRAP transporter small permease family.</text>
</comment>
<evidence type="ECO:0000256" key="8">
    <source>
        <dbReference type="ARBA" id="ARBA00038436"/>
    </source>
</evidence>
<feature type="transmembrane region" description="Helical" evidence="9">
    <location>
        <begin position="87"/>
        <end position="105"/>
    </location>
</feature>
<keyword evidence="4" id="KW-0997">Cell inner membrane</keyword>
<evidence type="ECO:0000256" key="2">
    <source>
        <dbReference type="ARBA" id="ARBA00022448"/>
    </source>
</evidence>
<evidence type="ECO:0000313" key="11">
    <source>
        <dbReference type="EMBL" id="RNA68045.1"/>
    </source>
</evidence>
<dbReference type="GO" id="GO:0015740">
    <property type="term" value="P:C4-dicarboxylate transport"/>
    <property type="evidence" value="ECO:0007669"/>
    <property type="project" value="TreeGrafter"/>
</dbReference>
<dbReference type="PANTHER" id="PTHR35011:SF2">
    <property type="entry name" value="2,3-DIKETO-L-GULONATE TRAP TRANSPORTER SMALL PERMEASE PROTEIN YIAM"/>
    <property type="match status" value="1"/>
</dbReference>